<gene>
    <name evidence="2" type="ORF">BTUL_0184g00270</name>
</gene>
<dbReference type="Proteomes" id="UP000297777">
    <property type="component" value="Unassembled WGS sequence"/>
</dbReference>
<sequence length="66" mass="7442">MDWLTELLLLVLTLHWNSFCNERWYFAGPNRAAPLSTSAHSAPGCFDPRHDVLLALMTWVENGSAP</sequence>
<proteinExistence type="predicted"/>
<keyword evidence="3" id="KW-1185">Reference proteome</keyword>
<accession>A0A4Z1EBZ9</accession>
<feature type="chain" id="PRO_5021257769" description="Carboxylic ester hydrolase" evidence="1">
    <location>
        <begin position="21"/>
        <end position="66"/>
    </location>
</feature>
<protein>
    <recommendedName>
        <fullName evidence="4">Carboxylic ester hydrolase</fullName>
    </recommendedName>
</protein>
<evidence type="ECO:0000313" key="2">
    <source>
        <dbReference type="EMBL" id="TGO08980.1"/>
    </source>
</evidence>
<keyword evidence="1" id="KW-0732">Signal</keyword>
<feature type="signal peptide" evidence="1">
    <location>
        <begin position="1"/>
        <end position="20"/>
    </location>
</feature>
<evidence type="ECO:0008006" key="4">
    <source>
        <dbReference type="Google" id="ProtNLM"/>
    </source>
</evidence>
<organism evidence="2 3">
    <name type="scientific">Botrytis tulipae</name>
    <dbReference type="NCBI Taxonomy" id="87230"/>
    <lineage>
        <taxon>Eukaryota</taxon>
        <taxon>Fungi</taxon>
        <taxon>Dikarya</taxon>
        <taxon>Ascomycota</taxon>
        <taxon>Pezizomycotina</taxon>
        <taxon>Leotiomycetes</taxon>
        <taxon>Helotiales</taxon>
        <taxon>Sclerotiniaceae</taxon>
        <taxon>Botrytis</taxon>
    </lineage>
</organism>
<name>A0A4Z1EBZ9_9HELO</name>
<reference evidence="2 3" key="1">
    <citation type="submission" date="2017-12" db="EMBL/GenBank/DDBJ databases">
        <title>Comparative genomics of Botrytis spp.</title>
        <authorList>
            <person name="Valero-Jimenez C.A."/>
            <person name="Tapia P."/>
            <person name="Veloso J."/>
            <person name="Silva-Moreno E."/>
            <person name="Staats M."/>
            <person name="Valdes J.H."/>
            <person name="Van Kan J.A.L."/>
        </authorList>
    </citation>
    <scope>NUCLEOTIDE SEQUENCE [LARGE SCALE GENOMIC DNA]</scope>
    <source>
        <strain evidence="2 3">Bt9001</strain>
    </source>
</reference>
<evidence type="ECO:0000256" key="1">
    <source>
        <dbReference type="SAM" id="SignalP"/>
    </source>
</evidence>
<dbReference type="AlphaFoldDB" id="A0A4Z1EBZ9"/>
<evidence type="ECO:0000313" key="3">
    <source>
        <dbReference type="Proteomes" id="UP000297777"/>
    </source>
</evidence>
<comment type="caution">
    <text evidence="2">The sequence shown here is derived from an EMBL/GenBank/DDBJ whole genome shotgun (WGS) entry which is preliminary data.</text>
</comment>
<dbReference type="EMBL" id="PQXH01000184">
    <property type="protein sequence ID" value="TGO08980.1"/>
    <property type="molecule type" value="Genomic_DNA"/>
</dbReference>
<dbReference type="OrthoDB" id="3039123at2759"/>